<organism evidence="8 9">
    <name type="scientific">Anaeramoeba flamelloides</name>
    <dbReference type="NCBI Taxonomy" id="1746091"/>
    <lineage>
        <taxon>Eukaryota</taxon>
        <taxon>Metamonada</taxon>
        <taxon>Anaeramoebidae</taxon>
        <taxon>Anaeramoeba</taxon>
    </lineage>
</organism>
<dbReference type="PANTHER" id="PTHR23316">
    <property type="entry name" value="IMPORTIN ALPHA"/>
    <property type="match status" value="1"/>
</dbReference>
<evidence type="ECO:0000256" key="5">
    <source>
        <dbReference type="PIRNR" id="PIRNR005673"/>
    </source>
</evidence>
<dbReference type="PIRSF" id="PIRSF005673">
    <property type="entry name" value="Importin_alpha"/>
    <property type="match status" value="1"/>
</dbReference>
<dbReference type="PROSITE" id="PS50176">
    <property type="entry name" value="ARM_REPEAT"/>
    <property type="match status" value="1"/>
</dbReference>
<dbReference type="SMART" id="SM00185">
    <property type="entry name" value="ARM"/>
    <property type="match status" value="7"/>
</dbReference>
<evidence type="ECO:0000313" key="8">
    <source>
        <dbReference type="EMBL" id="KAJ6237150.1"/>
    </source>
</evidence>
<dbReference type="Gene3D" id="1.25.10.10">
    <property type="entry name" value="Leucine-rich Repeat Variant"/>
    <property type="match status" value="1"/>
</dbReference>
<dbReference type="Proteomes" id="UP001150062">
    <property type="component" value="Unassembled WGS sequence"/>
</dbReference>
<dbReference type="InterPro" id="IPR016024">
    <property type="entry name" value="ARM-type_fold"/>
</dbReference>
<evidence type="ECO:0000256" key="6">
    <source>
        <dbReference type="PROSITE-ProRule" id="PRU00259"/>
    </source>
</evidence>
<gene>
    <name evidence="8" type="ORF">M0813_26704</name>
</gene>
<dbReference type="InterPro" id="IPR024931">
    <property type="entry name" value="Importin_alpha"/>
</dbReference>
<name>A0ABQ8XXT6_9EUKA</name>
<evidence type="ECO:0000256" key="1">
    <source>
        <dbReference type="ARBA" id="ARBA00010394"/>
    </source>
</evidence>
<keyword evidence="3" id="KW-0677">Repeat</keyword>
<proteinExistence type="inferred from homology"/>
<dbReference type="InterPro" id="IPR011989">
    <property type="entry name" value="ARM-like"/>
</dbReference>
<protein>
    <recommendedName>
        <fullName evidence="5">Importin subunit alpha</fullName>
    </recommendedName>
</protein>
<keyword evidence="2 5" id="KW-0813">Transport</keyword>
<keyword evidence="4 5" id="KW-0653">Protein transport</keyword>
<dbReference type="InterPro" id="IPR000225">
    <property type="entry name" value="Armadillo"/>
</dbReference>
<feature type="repeat" description="ARM" evidence="6">
    <location>
        <begin position="156"/>
        <end position="184"/>
    </location>
</feature>
<evidence type="ECO:0000256" key="2">
    <source>
        <dbReference type="ARBA" id="ARBA00022448"/>
    </source>
</evidence>
<dbReference type="EMBL" id="JAOAOG010000239">
    <property type="protein sequence ID" value="KAJ6237150.1"/>
    <property type="molecule type" value="Genomic_DNA"/>
</dbReference>
<dbReference type="Pfam" id="PF00514">
    <property type="entry name" value="Arm"/>
    <property type="match status" value="4"/>
</dbReference>
<dbReference type="SUPFAM" id="SSF48371">
    <property type="entry name" value="ARM repeat"/>
    <property type="match status" value="1"/>
</dbReference>
<evidence type="ECO:0000256" key="4">
    <source>
        <dbReference type="ARBA" id="ARBA00022927"/>
    </source>
</evidence>
<sequence length="500" mass="57049">MSKSFQKKLEKRQSRFKSKNTRNDSKNKRQSLVFSLSKKKKDDILRKKRNIIENKQNVEKMNQKVFEILNKLPQIVIQISDPNCQNPHLFVQELRVMVSSNQNPPIDDLIKSKCVPLLLEFLQYENCEELQFESACVLSNIASGTSFHAQYLVELDAIPIFIKLLSTKNNSLLDQVIGALGNIASESVKYRDEILSMGAFPILLDIITTLQSKTILKNAIWAVCNCIRRKPHPPLSMIQGAFPIFKQLIQHKELEIQTKGFYALSYLSNGDFNNNQMIIDLEIVPIIINYLQSNITKIRIPCIRVLGNIAGGNNNQTQTIINEGALPVLKRFLGNSESKIRKETLWVLSNICAGTNSQIQTLLDYYFIEFLIQIVKHDIFSVKKECCYAITNLIESANIQQIDILISKNIVPPLINLLETKDNEIIIMVLRALYKLCALSQQVIQENEEIIEKNNCVDSIEKIGGKVILEKLSGSIHYLISRKADQILINFFLQEKSNIN</sequence>
<feature type="region of interest" description="Disordered" evidence="7">
    <location>
        <begin position="1"/>
        <end position="31"/>
    </location>
</feature>
<evidence type="ECO:0000256" key="7">
    <source>
        <dbReference type="SAM" id="MobiDB-lite"/>
    </source>
</evidence>
<evidence type="ECO:0000313" key="9">
    <source>
        <dbReference type="Proteomes" id="UP001150062"/>
    </source>
</evidence>
<comment type="caution">
    <text evidence="8">The sequence shown here is derived from an EMBL/GenBank/DDBJ whole genome shotgun (WGS) entry which is preliminary data.</text>
</comment>
<keyword evidence="9" id="KW-1185">Reference proteome</keyword>
<comment type="similarity">
    <text evidence="1 5">Belongs to the importin alpha family.</text>
</comment>
<evidence type="ECO:0000256" key="3">
    <source>
        <dbReference type="ARBA" id="ARBA00022737"/>
    </source>
</evidence>
<accession>A0ABQ8XXT6</accession>
<reference evidence="8" key="1">
    <citation type="submission" date="2022-08" db="EMBL/GenBank/DDBJ databases">
        <title>Novel sulfate-reducing endosymbionts in the free-living metamonad Anaeramoeba.</title>
        <authorList>
            <person name="Jerlstrom-Hultqvist J."/>
            <person name="Cepicka I."/>
            <person name="Gallot-Lavallee L."/>
            <person name="Salas-Leiva D."/>
            <person name="Curtis B.A."/>
            <person name="Zahonova K."/>
            <person name="Pipaliya S."/>
            <person name="Dacks J."/>
            <person name="Roger A.J."/>
        </authorList>
    </citation>
    <scope>NUCLEOTIDE SEQUENCE</scope>
    <source>
        <strain evidence="8">Schooner1</strain>
    </source>
</reference>